<accession>A0A8K0KG36</accession>
<reference evidence="1" key="2">
    <citation type="submission" date="2017-10" db="EMBL/GenBank/DDBJ databases">
        <title>Ladona fulva Genome sequencing and assembly.</title>
        <authorList>
            <person name="Murali S."/>
            <person name="Richards S."/>
            <person name="Bandaranaike D."/>
            <person name="Bellair M."/>
            <person name="Blankenburg K."/>
            <person name="Chao H."/>
            <person name="Dinh H."/>
            <person name="Doddapaneni H."/>
            <person name="Dugan-Rocha S."/>
            <person name="Elkadiri S."/>
            <person name="Gnanaolivu R."/>
            <person name="Hernandez B."/>
            <person name="Skinner E."/>
            <person name="Javaid M."/>
            <person name="Lee S."/>
            <person name="Li M."/>
            <person name="Ming W."/>
            <person name="Munidasa M."/>
            <person name="Muniz J."/>
            <person name="Nguyen L."/>
            <person name="Hughes D."/>
            <person name="Osuji N."/>
            <person name="Pu L.-L."/>
            <person name="Puazo M."/>
            <person name="Qu C."/>
            <person name="Quiroz J."/>
            <person name="Raj R."/>
            <person name="Weissenberger G."/>
            <person name="Xin Y."/>
            <person name="Zou X."/>
            <person name="Han Y."/>
            <person name="Worley K."/>
            <person name="Muzny D."/>
            <person name="Gibbs R."/>
        </authorList>
    </citation>
    <scope>NUCLEOTIDE SEQUENCE</scope>
    <source>
        <strain evidence="1">Sampled in the wild</strain>
    </source>
</reference>
<sequence>MSKTLMYNFHYQTMLPKYGERLSLLYIDTDSLIYEIKTEDFNKDMLENLDDFDTSNYPQDHPCYSTQNKKVISKFKDECNGKLMTNFISLRKKGIRGGISQCCKRYAEANNKYVEHYDSKSESLFLSYLGANNLYGWELSRPLPYANFRWFSPDEIREFSVNEIPEYNEKGYILEVDLEYPNSLPGEHSDLPLCPENKAPPGGKQKKLLTTLENKEKYVIHYMNLKRATSLGLLLKKVHRVIEFSQLPWLKSYIDLNTDRRKLAKNEFEKDFYKLMNNAVFGKTMENVQKRMNL</sequence>
<organism evidence="1 2">
    <name type="scientific">Ladona fulva</name>
    <name type="common">Scarce chaser dragonfly</name>
    <name type="synonym">Libellula fulva</name>
    <dbReference type="NCBI Taxonomy" id="123851"/>
    <lineage>
        <taxon>Eukaryota</taxon>
        <taxon>Metazoa</taxon>
        <taxon>Ecdysozoa</taxon>
        <taxon>Arthropoda</taxon>
        <taxon>Hexapoda</taxon>
        <taxon>Insecta</taxon>
        <taxon>Pterygota</taxon>
        <taxon>Palaeoptera</taxon>
        <taxon>Odonata</taxon>
        <taxon>Epiprocta</taxon>
        <taxon>Anisoptera</taxon>
        <taxon>Libelluloidea</taxon>
        <taxon>Libellulidae</taxon>
        <taxon>Ladona</taxon>
    </lineage>
</organism>
<dbReference type="GO" id="GO:0071897">
    <property type="term" value="P:DNA biosynthetic process"/>
    <property type="evidence" value="ECO:0007669"/>
    <property type="project" value="UniProtKB-ARBA"/>
</dbReference>
<dbReference type="AlphaFoldDB" id="A0A8K0KG36"/>
<evidence type="ECO:0000313" key="1">
    <source>
        <dbReference type="EMBL" id="KAG8233055.1"/>
    </source>
</evidence>
<dbReference type="EMBL" id="KZ308684">
    <property type="protein sequence ID" value="KAG8233055.1"/>
    <property type="molecule type" value="Genomic_DNA"/>
</dbReference>
<comment type="caution">
    <text evidence="1">The sequence shown here is derived from an EMBL/GenBank/DDBJ whole genome shotgun (WGS) entry which is preliminary data.</text>
</comment>
<dbReference type="SUPFAM" id="SSF56672">
    <property type="entry name" value="DNA/RNA polymerases"/>
    <property type="match status" value="2"/>
</dbReference>
<dbReference type="PANTHER" id="PTHR31511:SF12">
    <property type="entry name" value="RHO TERMINATION FACTOR N-TERMINAL DOMAIN-CONTAINING PROTEIN"/>
    <property type="match status" value="1"/>
</dbReference>
<evidence type="ECO:0008006" key="3">
    <source>
        <dbReference type="Google" id="ProtNLM"/>
    </source>
</evidence>
<dbReference type="PANTHER" id="PTHR31511">
    <property type="entry name" value="PROTEIN CBG23764"/>
    <property type="match status" value="1"/>
</dbReference>
<keyword evidence="2" id="KW-1185">Reference proteome</keyword>
<protein>
    <recommendedName>
        <fullName evidence="3">DNA-directed DNA polymerase</fullName>
    </recommendedName>
</protein>
<dbReference type="OrthoDB" id="414982at2759"/>
<proteinExistence type="predicted"/>
<dbReference type="Proteomes" id="UP000792457">
    <property type="component" value="Unassembled WGS sequence"/>
</dbReference>
<gene>
    <name evidence="1" type="ORF">J437_LFUL004277</name>
</gene>
<name>A0A8K0KG36_LADFU</name>
<dbReference type="InterPro" id="IPR043502">
    <property type="entry name" value="DNA/RNA_pol_sf"/>
</dbReference>
<evidence type="ECO:0000313" key="2">
    <source>
        <dbReference type="Proteomes" id="UP000792457"/>
    </source>
</evidence>
<reference evidence="1" key="1">
    <citation type="submission" date="2013-04" db="EMBL/GenBank/DDBJ databases">
        <authorList>
            <person name="Qu J."/>
            <person name="Murali S.C."/>
            <person name="Bandaranaike D."/>
            <person name="Bellair M."/>
            <person name="Blankenburg K."/>
            <person name="Chao H."/>
            <person name="Dinh H."/>
            <person name="Doddapaneni H."/>
            <person name="Downs B."/>
            <person name="Dugan-Rocha S."/>
            <person name="Elkadiri S."/>
            <person name="Gnanaolivu R.D."/>
            <person name="Hernandez B."/>
            <person name="Javaid M."/>
            <person name="Jayaseelan J.C."/>
            <person name="Lee S."/>
            <person name="Li M."/>
            <person name="Ming W."/>
            <person name="Munidasa M."/>
            <person name="Muniz J."/>
            <person name="Nguyen L."/>
            <person name="Ongeri F."/>
            <person name="Osuji N."/>
            <person name="Pu L.-L."/>
            <person name="Puazo M."/>
            <person name="Qu C."/>
            <person name="Quiroz J."/>
            <person name="Raj R."/>
            <person name="Weissenberger G."/>
            <person name="Xin Y."/>
            <person name="Zou X."/>
            <person name="Han Y."/>
            <person name="Richards S."/>
            <person name="Worley K."/>
            <person name="Muzny D."/>
            <person name="Gibbs R."/>
        </authorList>
    </citation>
    <scope>NUCLEOTIDE SEQUENCE</scope>
    <source>
        <strain evidence="1">Sampled in the wild</strain>
    </source>
</reference>